<evidence type="ECO:0000256" key="18">
    <source>
        <dbReference type="ARBA" id="ARBA00040525"/>
    </source>
</evidence>
<keyword evidence="29" id="KW-0732">Signal</keyword>
<keyword evidence="12" id="KW-0472">Membrane</keyword>
<dbReference type="EMBL" id="CAJNOR010000776">
    <property type="protein sequence ID" value="CAF1004713.1"/>
    <property type="molecule type" value="Genomic_DNA"/>
</dbReference>
<comment type="catalytic activity">
    <reaction evidence="20">
        <text>diphosphate + H2O = 2 phosphate + H(+)</text>
        <dbReference type="Rhea" id="RHEA:24576"/>
        <dbReference type="ChEBI" id="CHEBI:15377"/>
        <dbReference type="ChEBI" id="CHEBI:15378"/>
        <dbReference type="ChEBI" id="CHEBI:33019"/>
        <dbReference type="ChEBI" id="CHEBI:43474"/>
    </reaction>
    <physiologicalReaction direction="left-to-right" evidence="20">
        <dbReference type="Rhea" id="RHEA:24577"/>
    </physiologicalReaction>
</comment>
<gene>
    <name evidence="30" type="ORF">XAT740_LOCUS13397</name>
</gene>
<feature type="chain" id="PRO_5032459417" description="Alkaline phosphatase, tissue-nonspecific isozyme" evidence="29">
    <location>
        <begin position="26"/>
        <end position="559"/>
    </location>
</feature>
<comment type="caution">
    <text evidence="30">The sequence shown here is derived from an EMBL/GenBank/DDBJ whole genome shotgun (WGS) entry which is preliminary data.</text>
</comment>
<comment type="catalytic activity">
    <reaction evidence="22">
        <text>phosphoethanolamine + H2O = ethanolamine + phosphate</text>
        <dbReference type="Rhea" id="RHEA:16089"/>
        <dbReference type="ChEBI" id="CHEBI:15377"/>
        <dbReference type="ChEBI" id="CHEBI:43474"/>
        <dbReference type="ChEBI" id="CHEBI:57603"/>
        <dbReference type="ChEBI" id="CHEBI:58190"/>
    </reaction>
    <physiologicalReaction direction="left-to-right" evidence="22">
        <dbReference type="Rhea" id="RHEA:16090"/>
    </physiologicalReaction>
</comment>
<comment type="cofactor">
    <cofactor evidence="26">
        <name>Zn(2+)</name>
        <dbReference type="ChEBI" id="CHEBI:29105"/>
    </cofactor>
    <text evidence="26">Binds 2 Zn(2+) ions.</text>
</comment>
<evidence type="ECO:0000256" key="9">
    <source>
        <dbReference type="ARBA" id="ARBA00022801"/>
    </source>
</evidence>
<keyword evidence="7" id="KW-0336">GPI-anchor</keyword>
<evidence type="ECO:0000256" key="24">
    <source>
        <dbReference type="ARBA" id="ARBA00049526"/>
    </source>
</evidence>
<feature type="region of interest" description="Disordered" evidence="28">
    <location>
        <begin position="515"/>
        <end position="536"/>
    </location>
</feature>
<evidence type="ECO:0000256" key="23">
    <source>
        <dbReference type="ARBA" id="ARBA00049444"/>
    </source>
</evidence>
<feature type="binding site" evidence="26">
    <location>
        <position position="69"/>
    </location>
    <ligand>
        <name>Mg(2+)</name>
        <dbReference type="ChEBI" id="CHEBI:18420"/>
    </ligand>
</feature>
<dbReference type="Gene3D" id="3.40.720.10">
    <property type="entry name" value="Alkaline Phosphatase, subunit A"/>
    <property type="match status" value="1"/>
</dbReference>
<evidence type="ECO:0000256" key="2">
    <source>
        <dbReference type="ARBA" id="ARBA00005984"/>
    </source>
</evidence>
<evidence type="ECO:0000256" key="22">
    <source>
        <dbReference type="ARBA" id="ARBA00048929"/>
    </source>
</evidence>
<evidence type="ECO:0000256" key="8">
    <source>
        <dbReference type="ARBA" id="ARBA00022723"/>
    </source>
</evidence>
<feature type="binding site" evidence="26">
    <location>
        <position position="464"/>
    </location>
    <ligand>
        <name>Zn(2+)</name>
        <dbReference type="ChEBI" id="CHEBI:29105"/>
        <label>2</label>
    </ligand>
</feature>
<feature type="compositionally biased region" description="Low complexity" evidence="28">
    <location>
        <begin position="519"/>
        <end position="536"/>
    </location>
</feature>
<feature type="binding site" evidence="26">
    <location>
        <position position="182"/>
    </location>
    <ligand>
        <name>Mg(2+)</name>
        <dbReference type="ChEBI" id="CHEBI:18420"/>
    </ligand>
</feature>
<keyword evidence="6" id="KW-0091">Biomineralization</keyword>
<feature type="active site" description="Phosphoserine intermediate" evidence="25">
    <location>
        <position position="119"/>
    </location>
</feature>
<keyword evidence="11 26" id="KW-0460">Magnesium</keyword>
<dbReference type="SMART" id="SM00098">
    <property type="entry name" value="alkPPc"/>
    <property type="match status" value="1"/>
</dbReference>
<comment type="subunit">
    <text evidence="3">Homodimer.</text>
</comment>
<protein>
    <recommendedName>
        <fullName evidence="18">Alkaline phosphatase, tissue-nonspecific isozyme</fullName>
        <ecNumber evidence="4">3.1.3.1</ecNumber>
    </recommendedName>
    <alternativeName>
        <fullName evidence="19">Phosphoamidase</fullName>
    </alternativeName>
</protein>
<dbReference type="PANTHER" id="PTHR11596">
    <property type="entry name" value="ALKALINE PHOSPHATASE"/>
    <property type="match status" value="1"/>
</dbReference>
<evidence type="ECO:0000256" key="28">
    <source>
        <dbReference type="SAM" id="MobiDB-lite"/>
    </source>
</evidence>
<dbReference type="AlphaFoldDB" id="A0A814H5J8"/>
<dbReference type="PANTHER" id="PTHR11596:SF74">
    <property type="entry name" value="ALKALINE PHOSPHATASE, TISSUE-NONSPECIFIC ISOZYME"/>
    <property type="match status" value="1"/>
</dbReference>
<sequence length="559" mass="61916">MLHVRLGSVLLTVLLIQSFAKFAHAGRTDWSIEKNASFWREEARLSIDEILKKRDNTRIAKNVIMFLGDGMGVSTVTAGRIRKGQVNGQLGEDLVTEMEQFSHLGLSKTYNIDHQTPDSAATATAYLCGVKAQLGTIGVDGRAKRSDCLSSLGTNVSSILNWAQDLGHKVGIVTTARITHATPSAAYAHIPERNWEGYDTRYFGATQAQQGCVDIAEQLVLHSPPIDVLFGGGRRYFYPNTVRDVENASIFNSRTDQKSLVDDYWKGRFIWNKTEMNKIPFGSPEPILGLFEYDHMQYESDRLAYGNDEPSLTEMTRFALEHLLATNQGFFLLVEGGRIDHGHHETRARYALDEYVQFDDAIGHAKQFLKDRGVLNETLMVVTADHSHVFSFGAYASRGSNILGFGSLEQLNVSDVDRLPINIIAYGNGPNYASARNATYLYSLDTNSTKYLSPTALPMKAETHGGEDVPVYAEGPWSHLFTGTMEQHTIAHKMAYAACWGEYVNRDGCVSNGTQINPSTTTTATRASSSTTSTGTQTNHKITLIQISILFFLLKIIND</sequence>
<keyword evidence="9" id="KW-0378">Hydrolase</keyword>
<evidence type="ECO:0000256" key="26">
    <source>
        <dbReference type="PIRSR" id="PIRSR601952-2"/>
    </source>
</evidence>
<evidence type="ECO:0000256" key="14">
    <source>
        <dbReference type="ARBA" id="ARBA00023288"/>
    </source>
</evidence>
<keyword evidence="13" id="KW-0325">Glycoprotein</keyword>
<dbReference type="PRINTS" id="PR00113">
    <property type="entry name" value="ALKPHPHTASE"/>
</dbReference>
<evidence type="ECO:0000256" key="21">
    <source>
        <dbReference type="ARBA" id="ARBA00048778"/>
    </source>
</evidence>
<evidence type="ECO:0000256" key="25">
    <source>
        <dbReference type="PIRSR" id="PIRSR601952-1"/>
    </source>
</evidence>
<feature type="binding site" evidence="26">
    <location>
        <position position="69"/>
    </location>
    <ligand>
        <name>Zn(2+)</name>
        <dbReference type="ChEBI" id="CHEBI:29105"/>
        <label>2</label>
    </ligand>
</feature>
<keyword evidence="5" id="KW-1003">Cell membrane</keyword>
<feature type="signal peptide" evidence="29">
    <location>
        <begin position="1"/>
        <end position="25"/>
    </location>
</feature>
<comment type="subcellular location">
    <subcellularLocation>
        <location evidence="1">Cell membrane</location>
        <topology evidence="1">Lipid-anchor</topology>
        <topology evidence="1">GPI-anchor</topology>
    </subcellularLocation>
    <subcellularLocation>
        <location evidence="17">Extracellular vesicle membrane</location>
        <topology evidence="17">Lipid-anchor</topology>
        <topology evidence="17">GPI-anchor</topology>
    </subcellularLocation>
</comment>
<evidence type="ECO:0000256" key="13">
    <source>
        <dbReference type="ARBA" id="ARBA00023180"/>
    </source>
</evidence>
<feature type="binding site" evidence="26">
    <location>
        <position position="385"/>
    </location>
    <ligand>
        <name>Zn(2+)</name>
        <dbReference type="ChEBI" id="CHEBI:29105"/>
        <label>2</label>
    </ligand>
</feature>
<evidence type="ECO:0000313" key="30">
    <source>
        <dbReference type="EMBL" id="CAF1004713.1"/>
    </source>
</evidence>
<evidence type="ECO:0000256" key="7">
    <source>
        <dbReference type="ARBA" id="ARBA00022622"/>
    </source>
</evidence>
<dbReference type="EC" id="3.1.3.1" evidence="4"/>
<evidence type="ECO:0000256" key="1">
    <source>
        <dbReference type="ARBA" id="ARBA00004609"/>
    </source>
</evidence>
<evidence type="ECO:0000256" key="3">
    <source>
        <dbReference type="ARBA" id="ARBA00011738"/>
    </source>
</evidence>
<evidence type="ECO:0000256" key="12">
    <source>
        <dbReference type="ARBA" id="ARBA00023136"/>
    </source>
</evidence>
<feature type="binding site" evidence="26">
    <location>
        <position position="386"/>
    </location>
    <ligand>
        <name>Zn(2+)</name>
        <dbReference type="ChEBI" id="CHEBI:29105"/>
        <label>2</label>
    </ligand>
</feature>
<reference evidence="30" key="1">
    <citation type="submission" date="2021-02" db="EMBL/GenBank/DDBJ databases">
        <authorList>
            <person name="Nowell W R."/>
        </authorList>
    </citation>
    <scope>NUCLEOTIDE SEQUENCE</scope>
</reference>
<accession>A0A814H5J8</accession>
<evidence type="ECO:0000313" key="31">
    <source>
        <dbReference type="Proteomes" id="UP000663828"/>
    </source>
</evidence>
<dbReference type="FunFam" id="3.40.720.10:FF:000008">
    <property type="entry name" value="Alkaline phosphatase"/>
    <property type="match status" value="1"/>
</dbReference>
<comment type="catalytic activity">
    <reaction evidence="16">
        <text>AMP + H2O = adenosine + phosphate</text>
        <dbReference type="Rhea" id="RHEA:29375"/>
        <dbReference type="ChEBI" id="CHEBI:15377"/>
        <dbReference type="ChEBI" id="CHEBI:16335"/>
        <dbReference type="ChEBI" id="CHEBI:43474"/>
        <dbReference type="ChEBI" id="CHEBI:456215"/>
    </reaction>
    <physiologicalReaction direction="left-to-right" evidence="16">
        <dbReference type="Rhea" id="RHEA:29376"/>
    </physiologicalReaction>
</comment>
<evidence type="ECO:0000256" key="19">
    <source>
        <dbReference type="ARBA" id="ARBA00042603"/>
    </source>
</evidence>
<comment type="catalytic activity">
    <reaction evidence="15">
        <text>a phosphate monoester + H2O = an alcohol + phosphate</text>
        <dbReference type="Rhea" id="RHEA:15017"/>
        <dbReference type="ChEBI" id="CHEBI:15377"/>
        <dbReference type="ChEBI" id="CHEBI:30879"/>
        <dbReference type="ChEBI" id="CHEBI:43474"/>
        <dbReference type="ChEBI" id="CHEBI:67140"/>
        <dbReference type="EC" id="3.1.3.1"/>
    </reaction>
    <physiologicalReaction direction="left-to-right" evidence="15">
        <dbReference type="Rhea" id="RHEA:15018"/>
    </physiologicalReaction>
</comment>
<name>A0A814H5J8_ADIRI</name>
<comment type="catalytic activity">
    <reaction evidence="21">
        <text>ATP + H2O = ADP + phosphate + H(+)</text>
        <dbReference type="Rhea" id="RHEA:13065"/>
        <dbReference type="ChEBI" id="CHEBI:15377"/>
        <dbReference type="ChEBI" id="CHEBI:15378"/>
        <dbReference type="ChEBI" id="CHEBI:30616"/>
        <dbReference type="ChEBI" id="CHEBI:43474"/>
        <dbReference type="ChEBI" id="CHEBI:456216"/>
    </reaction>
    <physiologicalReaction direction="left-to-right" evidence="21">
        <dbReference type="Rhea" id="RHEA:13066"/>
    </physiologicalReaction>
</comment>
<dbReference type="GO" id="GO:0098552">
    <property type="term" value="C:side of membrane"/>
    <property type="evidence" value="ECO:0007669"/>
    <property type="project" value="UniProtKB-KW"/>
</dbReference>
<evidence type="ECO:0000256" key="20">
    <source>
        <dbReference type="ARBA" id="ARBA00048097"/>
    </source>
</evidence>
<feature type="binding site" evidence="26">
    <location>
        <position position="344"/>
    </location>
    <ligand>
        <name>Mg(2+)</name>
        <dbReference type="ChEBI" id="CHEBI:18420"/>
    </ligand>
</feature>
<feature type="binding site" evidence="26">
    <location>
        <position position="180"/>
    </location>
    <ligand>
        <name>Mg(2+)</name>
        <dbReference type="ChEBI" id="CHEBI:18420"/>
    </ligand>
</feature>
<evidence type="ECO:0000256" key="17">
    <source>
        <dbReference type="ARBA" id="ARBA00037828"/>
    </source>
</evidence>
<keyword evidence="8 26" id="KW-0479">Metal-binding</keyword>
<evidence type="ECO:0000256" key="16">
    <source>
        <dbReference type="ARBA" id="ARBA00036923"/>
    </source>
</evidence>
<dbReference type="SUPFAM" id="SSF53649">
    <property type="entry name" value="Alkaline phosphatase-like"/>
    <property type="match status" value="1"/>
</dbReference>
<dbReference type="CDD" id="cd16012">
    <property type="entry name" value="ALP"/>
    <property type="match status" value="1"/>
</dbReference>
<dbReference type="GO" id="GO:0046872">
    <property type="term" value="F:metal ion binding"/>
    <property type="evidence" value="ECO:0007669"/>
    <property type="project" value="UniProtKB-KW"/>
</dbReference>
<keyword evidence="31" id="KW-1185">Reference proteome</keyword>
<evidence type="ECO:0000256" key="6">
    <source>
        <dbReference type="ARBA" id="ARBA00022591"/>
    </source>
</evidence>
<evidence type="ECO:0000256" key="29">
    <source>
        <dbReference type="SAM" id="SignalP"/>
    </source>
</evidence>
<keyword evidence="14" id="KW-0449">Lipoprotein</keyword>
<proteinExistence type="inferred from homology"/>
<comment type="cofactor">
    <cofactor evidence="26">
        <name>Mg(2+)</name>
        <dbReference type="ChEBI" id="CHEBI:18420"/>
    </cofactor>
    <text evidence="26">Binds 1 Mg(2+) ion.</text>
</comment>
<comment type="similarity">
    <text evidence="2 27">Belongs to the alkaline phosphatase family.</text>
</comment>
<dbReference type="GO" id="GO:0031214">
    <property type="term" value="P:biomineral tissue development"/>
    <property type="evidence" value="ECO:0007669"/>
    <property type="project" value="UniProtKB-KW"/>
</dbReference>
<dbReference type="InterPro" id="IPR001952">
    <property type="entry name" value="Alkaline_phosphatase"/>
</dbReference>
<dbReference type="InterPro" id="IPR017850">
    <property type="entry name" value="Alkaline_phosphatase_core_sf"/>
</dbReference>
<dbReference type="Pfam" id="PF00245">
    <property type="entry name" value="Alk_phosphatase"/>
    <property type="match status" value="1"/>
</dbReference>
<comment type="catalytic activity">
    <reaction evidence="24">
        <text>ADP + H2O = AMP + phosphate + H(+)</text>
        <dbReference type="Rhea" id="RHEA:61436"/>
        <dbReference type="ChEBI" id="CHEBI:15377"/>
        <dbReference type="ChEBI" id="CHEBI:15378"/>
        <dbReference type="ChEBI" id="CHEBI:43474"/>
        <dbReference type="ChEBI" id="CHEBI:456215"/>
        <dbReference type="ChEBI" id="CHEBI:456216"/>
    </reaction>
    <physiologicalReaction direction="left-to-right" evidence="24">
        <dbReference type="Rhea" id="RHEA:61437"/>
    </physiologicalReaction>
</comment>
<feature type="binding site" evidence="26">
    <location>
        <position position="335"/>
    </location>
    <ligand>
        <name>Mg(2+)</name>
        <dbReference type="ChEBI" id="CHEBI:18420"/>
    </ligand>
</feature>
<organism evidence="30 31">
    <name type="scientific">Adineta ricciae</name>
    <name type="common">Rotifer</name>
    <dbReference type="NCBI Taxonomy" id="249248"/>
    <lineage>
        <taxon>Eukaryota</taxon>
        <taxon>Metazoa</taxon>
        <taxon>Spiralia</taxon>
        <taxon>Gnathifera</taxon>
        <taxon>Rotifera</taxon>
        <taxon>Eurotatoria</taxon>
        <taxon>Bdelloidea</taxon>
        <taxon>Adinetida</taxon>
        <taxon>Adinetidae</taxon>
        <taxon>Adineta</taxon>
    </lineage>
</organism>
<comment type="catalytic activity">
    <reaction evidence="23">
        <text>pyridoxal 5'-phosphate + H2O = pyridoxal + phosphate</text>
        <dbReference type="Rhea" id="RHEA:20533"/>
        <dbReference type="ChEBI" id="CHEBI:15377"/>
        <dbReference type="ChEBI" id="CHEBI:17310"/>
        <dbReference type="ChEBI" id="CHEBI:43474"/>
        <dbReference type="ChEBI" id="CHEBI:597326"/>
    </reaction>
    <physiologicalReaction direction="left-to-right" evidence="23">
        <dbReference type="Rhea" id="RHEA:20534"/>
    </physiologicalReaction>
</comment>
<dbReference type="GO" id="GO:0005886">
    <property type="term" value="C:plasma membrane"/>
    <property type="evidence" value="ECO:0007669"/>
    <property type="project" value="UniProtKB-SubCell"/>
</dbReference>
<evidence type="ECO:0000256" key="11">
    <source>
        <dbReference type="ARBA" id="ARBA00022842"/>
    </source>
</evidence>
<dbReference type="Proteomes" id="UP000663828">
    <property type="component" value="Unassembled WGS sequence"/>
</dbReference>
<evidence type="ECO:0000256" key="10">
    <source>
        <dbReference type="ARBA" id="ARBA00022833"/>
    </source>
</evidence>
<evidence type="ECO:0000256" key="15">
    <source>
        <dbReference type="ARBA" id="ARBA00036105"/>
    </source>
</evidence>
<evidence type="ECO:0000256" key="5">
    <source>
        <dbReference type="ARBA" id="ARBA00022475"/>
    </source>
</evidence>
<evidence type="ECO:0000256" key="4">
    <source>
        <dbReference type="ARBA" id="ARBA00012647"/>
    </source>
</evidence>
<feature type="binding site" evidence="26">
    <location>
        <position position="340"/>
    </location>
    <ligand>
        <name>Zn(2+)</name>
        <dbReference type="ChEBI" id="CHEBI:29105"/>
        <label>2</label>
    </ligand>
</feature>
<dbReference type="GO" id="GO:0004035">
    <property type="term" value="F:alkaline phosphatase activity"/>
    <property type="evidence" value="ECO:0007669"/>
    <property type="project" value="UniProtKB-EC"/>
</dbReference>
<evidence type="ECO:0000256" key="27">
    <source>
        <dbReference type="RuleBase" id="RU003946"/>
    </source>
</evidence>
<keyword evidence="10 26" id="KW-0862">Zinc</keyword>